<proteinExistence type="predicted"/>
<evidence type="ECO:0000256" key="1">
    <source>
        <dbReference type="SAM" id="MobiDB-lite"/>
    </source>
</evidence>
<comment type="caution">
    <text evidence="2">The sequence shown here is derived from an EMBL/GenBank/DDBJ whole genome shotgun (WGS) entry which is preliminary data.</text>
</comment>
<dbReference type="EMBL" id="JAOB01000042">
    <property type="protein sequence ID" value="EUA42700.1"/>
    <property type="molecule type" value="Genomic_DNA"/>
</dbReference>
<sequence>MTHTGQRHPAQQVSGATGFRAALTLLMGRGEAGLANGAPPTQEGGTVSPPTAPALPKPADTGAPPAAPPPAPPPSRPPRAPRPPDAAFAAPRRLQGRSHRSTPGSWPSESRSCPYRH</sequence>
<evidence type="ECO:0000313" key="2">
    <source>
        <dbReference type="EMBL" id="EUA42700.1"/>
    </source>
</evidence>
<feature type="compositionally biased region" description="Polar residues" evidence="1">
    <location>
        <begin position="101"/>
        <end position="111"/>
    </location>
</feature>
<reference evidence="2" key="1">
    <citation type="submission" date="2014-01" db="EMBL/GenBank/DDBJ databases">
        <authorList>
            <person name="Brown-Elliot B."/>
            <person name="Wallace R."/>
            <person name="Lenaerts A."/>
            <person name="Ordway D."/>
            <person name="DeGroote M.A."/>
            <person name="Parker T."/>
            <person name="Sizemore C."/>
            <person name="Tallon L.J."/>
            <person name="Sadzewicz L.K."/>
            <person name="Sengamalay N."/>
            <person name="Fraser C.M."/>
            <person name="Hine E."/>
            <person name="Shefchek K.A."/>
            <person name="Das S.P."/>
            <person name="Tettelin H."/>
        </authorList>
    </citation>
    <scope>NUCLEOTIDE SEQUENCE [LARGE SCALE GENOMIC DNA]</scope>
    <source>
        <strain evidence="2">4042</strain>
    </source>
</reference>
<accession>X8BI10</accession>
<gene>
    <name evidence="2" type="ORF">I553_6560</name>
</gene>
<dbReference type="AlphaFoldDB" id="X8BI10"/>
<organism evidence="2">
    <name type="scientific">Mycobacterium xenopi 4042</name>
    <dbReference type="NCBI Taxonomy" id="1299334"/>
    <lineage>
        <taxon>Bacteria</taxon>
        <taxon>Bacillati</taxon>
        <taxon>Actinomycetota</taxon>
        <taxon>Actinomycetes</taxon>
        <taxon>Mycobacteriales</taxon>
        <taxon>Mycobacteriaceae</taxon>
        <taxon>Mycobacterium</taxon>
    </lineage>
</organism>
<feature type="compositionally biased region" description="Pro residues" evidence="1">
    <location>
        <begin position="65"/>
        <end position="84"/>
    </location>
</feature>
<name>X8BI10_MYCXE</name>
<feature type="region of interest" description="Disordered" evidence="1">
    <location>
        <begin position="31"/>
        <end position="117"/>
    </location>
</feature>
<protein>
    <submittedName>
        <fullName evidence="2">Uncharacterized protein</fullName>
    </submittedName>
</protein>